<keyword evidence="1" id="KW-0812">Transmembrane</keyword>
<reference evidence="2" key="1">
    <citation type="submission" date="2020-08" db="EMBL/GenBank/DDBJ databases">
        <title>Genome public.</title>
        <authorList>
            <person name="Liu C."/>
            <person name="Sun Q."/>
        </authorList>
    </citation>
    <scope>NUCLEOTIDE SEQUENCE</scope>
    <source>
        <strain evidence="2">BX22</strain>
    </source>
</reference>
<evidence type="ECO:0000313" key="3">
    <source>
        <dbReference type="Proteomes" id="UP000637359"/>
    </source>
</evidence>
<sequence>MLKKNSIFSRLFISYSLIIVLSFLLFIAVFFYLFHLNLYEEYEEIYQHQYVQVEKQLSNQKEFNWSHSETAEILSYSLYQPGYHIYLVDERGDKSLDRT</sequence>
<evidence type="ECO:0000256" key="1">
    <source>
        <dbReference type="SAM" id="Phobius"/>
    </source>
</evidence>
<name>A0A923L9C0_9BACI</name>
<feature type="transmembrane region" description="Helical" evidence="1">
    <location>
        <begin position="12"/>
        <end position="34"/>
    </location>
</feature>
<comment type="caution">
    <text evidence="2">The sequence shown here is derived from an EMBL/GenBank/DDBJ whole genome shotgun (WGS) entry which is preliminary data.</text>
</comment>
<evidence type="ECO:0000313" key="2">
    <source>
        <dbReference type="EMBL" id="MBC5638684.1"/>
    </source>
</evidence>
<dbReference type="Proteomes" id="UP000637359">
    <property type="component" value="Unassembled WGS sequence"/>
</dbReference>
<dbReference type="AlphaFoldDB" id="A0A923L9C0"/>
<accession>A0A923L9C0</accession>
<keyword evidence="3" id="KW-1185">Reference proteome</keyword>
<organism evidence="2 3">
    <name type="scientific">Ornithinibacillus hominis</name>
    <dbReference type="NCBI Taxonomy" id="2763055"/>
    <lineage>
        <taxon>Bacteria</taxon>
        <taxon>Bacillati</taxon>
        <taxon>Bacillota</taxon>
        <taxon>Bacilli</taxon>
        <taxon>Bacillales</taxon>
        <taxon>Bacillaceae</taxon>
        <taxon>Ornithinibacillus</taxon>
    </lineage>
</organism>
<protein>
    <submittedName>
        <fullName evidence="2">Uncharacterized protein</fullName>
    </submittedName>
</protein>
<proteinExistence type="predicted"/>
<gene>
    <name evidence="2" type="ORF">H8S33_18075</name>
</gene>
<keyword evidence="1" id="KW-1133">Transmembrane helix</keyword>
<keyword evidence="1" id="KW-0472">Membrane</keyword>
<dbReference type="RefSeq" id="WP_186871382.1">
    <property type="nucleotide sequence ID" value="NZ_JACOOL010000019.1"/>
</dbReference>
<dbReference type="EMBL" id="JACOOL010000019">
    <property type="protein sequence ID" value="MBC5638684.1"/>
    <property type="molecule type" value="Genomic_DNA"/>
</dbReference>